<name>A0A423VFJ7_CYTCH</name>
<keyword evidence="3" id="KW-1185">Reference proteome</keyword>
<dbReference type="OrthoDB" id="61370at2759"/>
<evidence type="ECO:0008006" key="4">
    <source>
        <dbReference type="Google" id="ProtNLM"/>
    </source>
</evidence>
<accession>A0A423VFJ7</accession>
<dbReference type="Proteomes" id="UP000284375">
    <property type="component" value="Unassembled WGS sequence"/>
</dbReference>
<dbReference type="Gene3D" id="1.20.140.150">
    <property type="match status" value="1"/>
</dbReference>
<keyword evidence="1" id="KW-1133">Transmembrane helix</keyword>
<reference evidence="2 3" key="1">
    <citation type="submission" date="2015-09" db="EMBL/GenBank/DDBJ databases">
        <title>Host preference determinants of Valsa canker pathogens revealed by comparative genomics.</title>
        <authorList>
            <person name="Yin Z."/>
            <person name="Huang L."/>
        </authorList>
    </citation>
    <scope>NUCLEOTIDE SEQUENCE [LARGE SCALE GENOMIC DNA]</scope>
    <source>
        <strain evidence="2 3">YSFL</strain>
    </source>
</reference>
<feature type="transmembrane region" description="Helical" evidence="1">
    <location>
        <begin position="160"/>
        <end position="186"/>
    </location>
</feature>
<dbReference type="AlphaFoldDB" id="A0A423VFJ7"/>
<proteinExistence type="predicted"/>
<dbReference type="EMBL" id="LJZO01000056">
    <property type="protein sequence ID" value="ROV89645.1"/>
    <property type="molecule type" value="Genomic_DNA"/>
</dbReference>
<evidence type="ECO:0000256" key="1">
    <source>
        <dbReference type="SAM" id="Phobius"/>
    </source>
</evidence>
<feature type="transmembrane region" description="Helical" evidence="1">
    <location>
        <begin position="122"/>
        <end position="145"/>
    </location>
</feature>
<gene>
    <name evidence="2" type="ORF">VSDG_08073</name>
</gene>
<comment type="caution">
    <text evidence="2">The sequence shown here is derived from an EMBL/GenBank/DDBJ whole genome shotgun (WGS) entry which is preliminary data.</text>
</comment>
<evidence type="ECO:0000313" key="2">
    <source>
        <dbReference type="EMBL" id="ROV89645.1"/>
    </source>
</evidence>
<keyword evidence="1" id="KW-0812">Transmembrane</keyword>
<keyword evidence="1" id="KW-0472">Membrane</keyword>
<evidence type="ECO:0000313" key="3">
    <source>
        <dbReference type="Proteomes" id="UP000284375"/>
    </source>
</evidence>
<protein>
    <recommendedName>
        <fullName evidence="4">Pre-mRNA splicing factor</fullName>
    </recommendedName>
</protein>
<feature type="transmembrane region" description="Helical" evidence="1">
    <location>
        <begin position="89"/>
        <end position="110"/>
    </location>
</feature>
<organism evidence="2 3">
    <name type="scientific">Cytospora chrysosperma</name>
    <name type="common">Cytospora canker fungus</name>
    <name type="synonym">Sphaeria chrysosperma</name>
    <dbReference type="NCBI Taxonomy" id="252740"/>
    <lineage>
        <taxon>Eukaryota</taxon>
        <taxon>Fungi</taxon>
        <taxon>Dikarya</taxon>
        <taxon>Ascomycota</taxon>
        <taxon>Pezizomycotina</taxon>
        <taxon>Sordariomycetes</taxon>
        <taxon>Sordariomycetidae</taxon>
        <taxon>Diaporthales</taxon>
        <taxon>Cytosporaceae</taxon>
        <taxon>Cytospora</taxon>
    </lineage>
</organism>
<sequence>MTRLSVYGVALAVFIAASAMTLASILFPHWVSMDVQAHNSDKTFSQHLGLHHYCNTALSDKPCRTFPEEDIDCDPNDRYFCSMWRTTGFLMSFTTVVELATLVGFVVTIGGGSVKREYGWKVLCGLLAVISVTQFAAMGLVSFLFDNDEFFSVPGWNLDVSWILCTISASLAALLGGGLAICAYFLPPEDDGYNFLEDPIDV</sequence>